<dbReference type="Gene3D" id="1.20.930.20">
    <property type="entry name" value="Adaptor protein Cbl, N-terminal domain"/>
    <property type="match status" value="1"/>
</dbReference>
<name>A0A165CF73_EXIGL</name>
<sequence length="566" mass="63328">MSAVSSPLSSSSRMSPAVSGTSIALKIARDATANVPIVGQILGVAVHIADLAKQAQKNKEAMRALARKASILAQRVDEVVSGRTPSANLLERLVNLKGAFTKVEDFMADEVEKRNPAKNLFRSLFVLPAKLEDLSQELDSEVASFSLAAAIDMRLYIEESALYDGQLRRLRDCDIRMLDVIMERETERSIVTYAKARVDGVSDLMVVKYTRPRTDNGGDGEWYDTTGEDVLEMTSAFDISHPNLSQLYGRAVENGAIRFSVLRSGVYPISQYLLNRWDDPIKRLAASRRIHQYVMAASAHLERLALGWHPASYDSIVVDDRGEPSIGAFDDILPIEGGIQGRAHAQRVTTSMNNLVRAIFPPPQIEDTVLGRVDSCDEGRLKMWTAAVKKRPRVFDNIWARLRNEDLVIDRVKWEFPAFLDCGYISPAVVLQAARHWEDLDAREQPLITLPRAEEDRPDDSTREFTNNTITPPIGFNGQDVLDGTVQYRIIRRATSRVGSRPRVEFGLHFHVKYDTEDADMTEDYFLHLSEAIATDIFSILDVPREPIGGFDPEYSFKIFDGALAN</sequence>
<evidence type="ECO:0000313" key="1">
    <source>
        <dbReference type="EMBL" id="KZV82356.1"/>
    </source>
</evidence>
<dbReference type="GO" id="GO:0007166">
    <property type="term" value="P:cell surface receptor signaling pathway"/>
    <property type="evidence" value="ECO:0007669"/>
    <property type="project" value="InterPro"/>
</dbReference>
<dbReference type="EMBL" id="KV426329">
    <property type="protein sequence ID" value="KZV82356.1"/>
    <property type="molecule type" value="Genomic_DNA"/>
</dbReference>
<dbReference type="CDD" id="cd21037">
    <property type="entry name" value="MLKL_NTD"/>
    <property type="match status" value="1"/>
</dbReference>
<accession>A0A165CF73</accession>
<dbReference type="Proteomes" id="UP000077266">
    <property type="component" value="Unassembled WGS sequence"/>
</dbReference>
<proteinExistence type="predicted"/>
<organism evidence="1 2">
    <name type="scientific">Exidia glandulosa HHB12029</name>
    <dbReference type="NCBI Taxonomy" id="1314781"/>
    <lineage>
        <taxon>Eukaryota</taxon>
        <taxon>Fungi</taxon>
        <taxon>Dikarya</taxon>
        <taxon>Basidiomycota</taxon>
        <taxon>Agaricomycotina</taxon>
        <taxon>Agaricomycetes</taxon>
        <taxon>Auriculariales</taxon>
        <taxon>Exidiaceae</taxon>
        <taxon>Exidia</taxon>
    </lineage>
</organism>
<dbReference type="AlphaFoldDB" id="A0A165CF73"/>
<keyword evidence="2" id="KW-1185">Reference proteome</keyword>
<dbReference type="InterPro" id="IPR036537">
    <property type="entry name" value="Adaptor_Cbl_N_dom_sf"/>
</dbReference>
<protein>
    <submittedName>
        <fullName evidence="1">Uncharacterized protein</fullName>
    </submittedName>
</protein>
<reference evidence="1 2" key="1">
    <citation type="journal article" date="2016" name="Mol. Biol. Evol.">
        <title>Comparative Genomics of Early-Diverging Mushroom-Forming Fungi Provides Insights into the Origins of Lignocellulose Decay Capabilities.</title>
        <authorList>
            <person name="Nagy L.G."/>
            <person name="Riley R."/>
            <person name="Tritt A."/>
            <person name="Adam C."/>
            <person name="Daum C."/>
            <person name="Floudas D."/>
            <person name="Sun H."/>
            <person name="Yadav J.S."/>
            <person name="Pangilinan J."/>
            <person name="Larsson K.H."/>
            <person name="Matsuura K."/>
            <person name="Barry K."/>
            <person name="Labutti K."/>
            <person name="Kuo R."/>
            <person name="Ohm R.A."/>
            <person name="Bhattacharya S.S."/>
            <person name="Shirouzu T."/>
            <person name="Yoshinaga Y."/>
            <person name="Martin F.M."/>
            <person name="Grigoriev I.V."/>
            <person name="Hibbett D.S."/>
        </authorList>
    </citation>
    <scope>NUCLEOTIDE SEQUENCE [LARGE SCALE GENOMIC DNA]</scope>
    <source>
        <strain evidence="1 2">HHB12029</strain>
    </source>
</reference>
<gene>
    <name evidence="1" type="ORF">EXIGLDRAFT_843812</name>
</gene>
<dbReference type="OrthoDB" id="3319207at2759"/>
<dbReference type="InParanoid" id="A0A165CF73"/>
<dbReference type="InterPro" id="IPR059179">
    <property type="entry name" value="MLKL-like_MCAfunc"/>
</dbReference>
<evidence type="ECO:0000313" key="2">
    <source>
        <dbReference type="Proteomes" id="UP000077266"/>
    </source>
</evidence>